<evidence type="ECO:0000313" key="1">
    <source>
        <dbReference type="EMBL" id="KAK3795543.1"/>
    </source>
</evidence>
<comment type="caution">
    <text evidence="1">The sequence shown here is derived from an EMBL/GenBank/DDBJ whole genome shotgun (WGS) entry which is preliminary data.</text>
</comment>
<protein>
    <submittedName>
        <fullName evidence="1">Uncharacterized protein</fullName>
    </submittedName>
</protein>
<evidence type="ECO:0000313" key="2">
    <source>
        <dbReference type="Proteomes" id="UP001283361"/>
    </source>
</evidence>
<reference evidence="1" key="1">
    <citation type="journal article" date="2023" name="G3 (Bethesda)">
        <title>A reference genome for the long-term kleptoplast-retaining sea slug Elysia crispata morphotype clarki.</title>
        <authorList>
            <person name="Eastman K.E."/>
            <person name="Pendleton A.L."/>
            <person name="Shaikh M.A."/>
            <person name="Suttiyut T."/>
            <person name="Ogas R."/>
            <person name="Tomko P."/>
            <person name="Gavelis G."/>
            <person name="Widhalm J.R."/>
            <person name="Wisecaver J.H."/>
        </authorList>
    </citation>
    <scope>NUCLEOTIDE SEQUENCE</scope>
    <source>
        <strain evidence="1">ECLA1</strain>
    </source>
</reference>
<sequence>MSRQNTKEMWEVGAGAKRKIHGVGDPAVQTANADMKKMDGFVEDGSGHDWDRTQSYQDNSAQNQLLFFQTSISKKDWLSQDVTSGSDSSCLSPCLILLDLSAAADLFV</sequence>
<keyword evidence="2" id="KW-1185">Reference proteome</keyword>
<gene>
    <name evidence="1" type="ORF">RRG08_016318</name>
</gene>
<dbReference type="Proteomes" id="UP001283361">
    <property type="component" value="Unassembled WGS sequence"/>
</dbReference>
<dbReference type="AlphaFoldDB" id="A0AAE1AX10"/>
<dbReference type="EMBL" id="JAWDGP010001035">
    <property type="protein sequence ID" value="KAK3795543.1"/>
    <property type="molecule type" value="Genomic_DNA"/>
</dbReference>
<organism evidence="1 2">
    <name type="scientific">Elysia crispata</name>
    <name type="common">lettuce slug</name>
    <dbReference type="NCBI Taxonomy" id="231223"/>
    <lineage>
        <taxon>Eukaryota</taxon>
        <taxon>Metazoa</taxon>
        <taxon>Spiralia</taxon>
        <taxon>Lophotrochozoa</taxon>
        <taxon>Mollusca</taxon>
        <taxon>Gastropoda</taxon>
        <taxon>Heterobranchia</taxon>
        <taxon>Euthyneura</taxon>
        <taxon>Panpulmonata</taxon>
        <taxon>Sacoglossa</taxon>
        <taxon>Placobranchoidea</taxon>
        <taxon>Plakobranchidae</taxon>
        <taxon>Elysia</taxon>
    </lineage>
</organism>
<accession>A0AAE1AX10</accession>
<name>A0AAE1AX10_9GAST</name>
<proteinExistence type="predicted"/>